<evidence type="ECO:0000313" key="2">
    <source>
        <dbReference type="Proteomes" id="UP000249451"/>
    </source>
</evidence>
<dbReference type="EMBL" id="QFNY01000108">
    <property type="protein sequence ID" value="PZP00829.1"/>
    <property type="molecule type" value="Genomic_DNA"/>
</dbReference>
<organism evidence="1 2">
    <name type="scientific">Corynebacterium urealyticum</name>
    <dbReference type="NCBI Taxonomy" id="43771"/>
    <lineage>
        <taxon>Bacteria</taxon>
        <taxon>Bacillati</taxon>
        <taxon>Actinomycetota</taxon>
        <taxon>Actinomycetes</taxon>
        <taxon>Mycobacteriales</taxon>
        <taxon>Corynebacteriaceae</taxon>
        <taxon>Corynebacterium</taxon>
    </lineage>
</organism>
<protein>
    <submittedName>
        <fullName evidence="1">Uncharacterized protein</fullName>
    </submittedName>
</protein>
<accession>A0A2W5D490</accession>
<evidence type="ECO:0000313" key="1">
    <source>
        <dbReference type="EMBL" id="PZP00829.1"/>
    </source>
</evidence>
<comment type="caution">
    <text evidence="1">The sequence shown here is derived from an EMBL/GenBank/DDBJ whole genome shotgun (WGS) entry which is preliminary data.</text>
</comment>
<dbReference type="AlphaFoldDB" id="A0A2W5D490"/>
<sequence length="105" mass="11824">MRLRWFPAPDYTWADLIAFISGLDRNSATVRQELGASGEWGIQEQLLALNADYLRILIWMRTEDGQKGRNIPKPIPRPGVDDGKERTKLSGVKRTAVEQAALLGF</sequence>
<dbReference type="Proteomes" id="UP000249451">
    <property type="component" value="Unassembled WGS sequence"/>
</dbReference>
<name>A0A2W5D490_9CORY</name>
<gene>
    <name evidence="1" type="ORF">DI609_05585</name>
</gene>
<dbReference type="InterPro" id="IPR035286">
    <property type="entry name" value="DUF5361"/>
</dbReference>
<proteinExistence type="predicted"/>
<reference evidence="1 2" key="1">
    <citation type="submission" date="2017-11" db="EMBL/GenBank/DDBJ databases">
        <title>Infants hospitalized years apart are colonized by the same room-sourced microbial strains.</title>
        <authorList>
            <person name="Brooks B."/>
            <person name="Olm M.R."/>
            <person name="Firek B.A."/>
            <person name="Baker R."/>
            <person name="Thomas B.C."/>
            <person name="Morowitz M.J."/>
            <person name="Banfield J.F."/>
        </authorList>
    </citation>
    <scope>NUCLEOTIDE SEQUENCE [LARGE SCALE GENOMIC DNA]</scope>
    <source>
        <strain evidence="1">S2_012_000_R3_87</strain>
    </source>
</reference>
<dbReference type="Pfam" id="PF17318">
    <property type="entry name" value="DUF5361"/>
    <property type="match status" value="1"/>
</dbReference>